<dbReference type="InterPro" id="IPR037069">
    <property type="entry name" value="AcylCoA_DH/ox_N_sf"/>
</dbReference>
<evidence type="ECO:0000313" key="11">
    <source>
        <dbReference type="Proteomes" id="UP000050277"/>
    </source>
</evidence>
<evidence type="ECO:0000256" key="3">
    <source>
        <dbReference type="ARBA" id="ARBA00022630"/>
    </source>
</evidence>
<feature type="domain" description="Acyl-CoA dehydrogenase/oxidase N-terminal" evidence="9">
    <location>
        <begin position="5"/>
        <end position="118"/>
    </location>
</feature>
<dbReference type="InterPro" id="IPR013786">
    <property type="entry name" value="AcylCoA_DH/ox_N"/>
</dbReference>
<evidence type="ECO:0000256" key="5">
    <source>
        <dbReference type="ARBA" id="ARBA00023002"/>
    </source>
</evidence>
<protein>
    <submittedName>
        <fullName evidence="10">Acyl-CoA dehydrogenase</fullName>
    </submittedName>
</protein>
<dbReference type="Gene3D" id="1.20.140.10">
    <property type="entry name" value="Butyryl-CoA Dehydrogenase, subunit A, domain 3"/>
    <property type="match status" value="1"/>
</dbReference>
<feature type="domain" description="Acyl-CoA oxidase/dehydrogenase middle" evidence="8">
    <location>
        <begin position="122"/>
        <end position="216"/>
    </location>
</feature>
<dbReference type="FunFam" id="1.20.140.10:FF:000001">
    <property type="entry name" value="Acyl-CoA dehydrogenase"/>
    <property type="match status" value="1"/>
</dbReference>
<dbReference type="Gene3D" id="1.10.540.10">
    <property type="entry name" value="Acyl-CoA dehydrogenase/oxidase, N-terminal domain"/>
    <property type="match status" value="1"/>
</dbReference>
<dbReference type="InterPro" id="IPR009075">
    <property type="entry name" value="AcylCo_DH/oxidase_C"/>
</dbReference>
<dbReference type="RefSeq" id="WP_054536891.1">
    <property type="nucleotide sequence ID" value="NZ_LGKP01000035.1"/>
</dbReference>
<dbReference type="InterPro" id="IPR006091">
    <property type="entry name" value="Acyl-CoA_Oxase/DH_mid-dom"/>
</dbReference>
<evidence type="ECO:0000256" key="1">
    <source>
        <dbReference type="ARBA" id="ARBA00001974"/>
    </source>
</evidence>
<dbReference type="PROSITE" id="PS00072">
    <property type="entry name" value="ACYL_COA_DH_1"/>
    <property type="match status" value="1"/>
</dbReference>
<dbReference type="Gene3D" id="2.40.110.10">
    <property type="entry name" value="Butyryl-CoA Dehydrogenase, subunit A, domain 2"/>
    <property type="match status" value="1"/>
</dbReference>
<dbReference type="AlphaFoldDB" id="A0A0N8GPQ8"/>
<dbReference type="Pfam" id="PF00441">
    <property type="entry name" value="Acyl-CoA_dh_1"/>
    <property type="match status" value="1"/>
</dbReference>
<dbReference type="Pfam" id="PF02771">
    <property type="entry name" value="Acyl-CoA_dh_N"/>
    <property type="match status" value="1"/>
</dbReference>
<dbReference type="SUPFAM" id="SSF47203">
    <property type="entry name" value="Acyl-CoA dehydrogenase C-terminal domain-like"/>
    <property type="match status" value="1"/>
</dbReference>
<comment type="caution">
    <text evidence="10">The sequence shown here is derived from an EMBL/GenBank/DDBJ whole genome shotgun (WGS) entry which is preliminary data.</text>
</comment>
<keyword evidence="3 6" id="KW-0285">Flavoprotein</keyword>
<dbReference type="PANTHER" id="PTHR43884:SF12">
    <property type="entry name" value="ISOVALERYL-COA DEHYDROGENASE, MITOCHONDRIAL-RELATED"/>
    <property type="match status" value="1"/>
</dbReference>
<dbReference type="PANTHER" id="PTHR43884">
    <property type="entry name" value="ACYL-COA DEHYDROGENASE"/>
    <property type="match status" value="1"/>
</dbReference>
<dbReference type="Pfam" id="PF02770">
    <property type="entry name" value="Acyl-CoA_dh_M"/>
    <property type="match status" value="1"/>
</dbReference>
<evidence type="ECO:0000313" key="10">
    <source>
        <dbReference type="EMBL" id="KPL81578.1"/>
    </source>
</evidence>
<dbReference type="SUPFAM" id="SSF56645">
    <property type="entry name" value="Acyl-CoA dehydrogenase NM domain-like"/>
    <property type="match status" value="1"/>
</dbReference>
<evidence type="ECO:0000256" key="4">
    <source>
        <dbReference type="ARBA" id="ARBA00022827"/>
    </source>
</evidence>
<dbReference type="GO" id="GO:0003995">
    <property type="term" value="F:acyl-CoA dehydrogenase activity"/>
    <property type="evidence" value="ECO:0007669"/>
    <property type="project" value="InterPro"/>
</dbReference>
<keyword evidence="11" id="KW-1185">Reference proteome</keyword>
<dbReference type="GO" id="GO:0050660">
    <property type="term" value="F:flavin adenine dinucleotide binding"/>
    <property type="evidence" value="ECO:0007669"/>
    <property type="project" value="InterPro"/>
</dbReference>
<feature type="domain" description="Acyl-CoA dehydrogenase/oxidase C-terminal" evidence="7">
    <location>
        <begin position="229"/>
        <end position="375"/>
    </location>
</feature>
<keyword evidence="5 6" id="KW-0560">Oxidoreductase</keyword>
<sequence length="384" mass="42662">MYFNPDHEMFRQTIRRFVEREINPFVEQWEHERCFPGHALFKKLGELGALGVSYPEAYGGAGLDYWYNVVLAEEVGRADCGGVPMAILVHTDMATPALAEFGSDELCQRFLAPAIRGELIAAVAISEPDAGSDVASIRTRAVRDGDEYVINGSKMWITNGTQADFITLLARTSDEAGFKGMSLIIVPTNTPGFHVSKKLEKLGNHSSDTALLAFDDLRVPVANRIGEEGQGFVLQMQQFQKERLIGSVSAVAGMERIVAMTINYCRERQTFGKALIDNQYIHFRLAELLTEIEALRQLNYHCTRLLIAGHDITKEVSMAKLKAGRLVREVADSCLQFHGGMGYVEEYPLARYFRDSRLLSIGGGADEIMLGIIAKYAGMIGKRR</sequence>
<evidence type="ECO:0000256" key="6">
    <source>
        <dbReference type="RuleBase" id="RU362125"/>
    </source>
</evidence>
<evidence type="ECO:0000259" key="8">
    <source>
        <dbReference type="Pfam" id="PF02770"/>
    </source>
</evidence>
<dbReference type="FunFam" id="2.40.110.10:FF:000009">
    <property type="entry name" value="Acyl-CoA dehydrogenase"/>
    <property type="match status" value="1"/>
</dbReference>
<reference evidence="10 11" key="1">
    <citation type="submission" date="2015-07" db="EMBL/GenBank/DDBJ databases">
        <title>Whole genome sequence of Herpetosiphon geysericola DSM 7119.</title>
        <authorList>
            <person name="Hemp J."/>
            <person name="Ward L.M."/>
            <person name="Pace L.A."/>
            <person name="Fischer W.W."/>
        </authorList>
    </citation>
    <scope>NUCLEOTIDE SEQUENCE [LARGE SCALE GENOMIC DNA]</scope>
    <source>
        <strain evidence="10 11">DSM 7119</strain>
    </source>
</reference>
<dbReference type="InterPro" id="IPR036250">
    <property type="entry name" value="AcylCo_DH-like_C"/>
</dbReference>
<accession>A0A0N8GPQ8</accession>
<name>A0A0N8GPQ8_9CHLR</name>
<comment type="cofactor">
    <cofactor evidence="1 6">
        <name>FAD</name>
        <dbReference type="ChEBI" id="CHEBI:57692"/>
    </cofactor>
</comment>
<dbReference type="InterPro" id="IPR046373">
    <property type="entry name" value="Acyl-CoA_Oxase/DH_mid-dom_sf"/>
</dbReference>
<evidence type="ECO:0000259" key="9">
    <source>
        <dbReference type="Pfam" id="PF02771"/>
    </source>
</evidence>
<dbReference type="EMBL" id="LGKP01000035">
    <property type="protein sequence ID" value="KPL81578.1"/>
    <property type="molecule type" value="Genomic_DNA"/>
</dbReference>
<dbReference type="InterPro" id="IPR006089">
    <property type="entry name" value="Acyl-CoA_DH_CS"/>
</dbReference>
<dbReference type="Proteomes" id="UP000050277">
    <property type="component" value="Unassembled WGS sequence"/>
</dbReference>
<dbReference type="InterPro" id="IPR009100">
    <property type="entry name" value="AcylCoA_DH/oxidase_NM_dom_sf"/>
</dbReference>
<organism evidence="10 11">
    <name type="scientific">Herpetosiphon geysericola</name>
    <dbReference type="NCBI Taxonomy" id="70996"/>
    <lineage>
        <taxon>Bacteria</taxon>
        <taxon>Bacillati</taxon>
        <taxon>Chloroflexota</taxon>
        <taxon>Chloroflexia</taxon>
        <taxon>Herpetosiphonales</taxon>
        <taxon>Herpetosiphonaceae</taxon>
        <taxon>Herpetosiphon</taxon>
    </lineage>
</organism>
<comment type="similarity">
    <text evidence="2 6">Belongs to the acyl-CoA dehydrogenase family.</text>
</comment>
<evidence type="ECO:0000259" key="7">
    <source>
        <dbReference type="Pfam" id="PF00441"/>
    </source>
</evidence>
<evidence type="ECO:0000256" key="2">
    <source>
        <dbReference type="ARBA" id="ARBA00009347"/>
    </source>
</evidence>
<dbReference type="STRING" id="70996.SE18_20930"/>
<keyword evidence="4 6" id="KW-0274">FAD</keyword>
<gene>
    <name evidence="10" type="ORF">SE18_20930</name>
</gene>
<proteinExistence type="inferred from homology"/>
<dbReference type="PROSITE" id="PS00073">
    <property type="entry name" value="ACYL_COA_DH_2"/>
    <property type="match status" value="1"/>
</dbReference>